<evidence type="ECO:0000313" key="2">
    <source>
        <dbReference type="Proteomes" id="UP000250003"/>
    </source>
</evidence>
<reference evidence="2" key="1">
    <citation type="submission" date="2018-06" db="EMBL/GenBank/DDBJ databases">
        <title>Description of Blautia argi sp. nov., a new anaerobic isolated from dog feces.</title>
        <authorList>
            <person name="Chang Y.-H."/>
            <person name="Paek J."/>
            <person name="Shin Y."/>
        </authorList>
    </citation>
    <scope>NUCLEOTIDE SEQUENCE [LARGE SCALE GENOMIC DNA]</scope>
    <source>
        <strain evidence="2">KCTC 15426</strain>
    </source>
</reference>
<sequence>MIDYIEVLMEVLHSRDWYVKHNAASSLVKLGIPKEEEEKLKNSGDKYAAEMLDCMKGEMA</sequence>
<evidence type="ECO:0008006" key="3">
    <source>
        <dbReference type="Google" id="ProtNLM"/>
    </source>
</evidence>
<proteinExistence type="predicted"/>
<dbReference type="Proteomes" id="UP000250003">
    <property type="component" value="Chromosome"/>
</dbReference>
<dbReference type="RefSeq" id="WP_111920702.1">
    <property type="nucleotide sequence ID" value="NZ_CAUWHR010000044.1"/>
</dbReference>
<gene>
    <name evidence="1" type="ORF">DQQ01_15325</name>
</gene>
<protein>
    <recommendedName>
        <fullName evidence="3">HEAT repeat domain-containing protein</fullName>
    </recommendedName>
</protein>
<name>A0A2Z4UE07_9FIRM</name>
<organism evidence="1 2">
    <name type="scientific">Blautia argi</name>
    <dbReference type="NCBI Taxonomy" id="1912897"/>
    <lineage>
        <taxon>Bacteria</taxon>
        <taxon>Bacillati</taxon>
        <taxon>Bacillota</taxon>
        <taxon>Clostridia</taxon>
        <taxon>Lachnospirales</taxon>
        <taxon>Lachnospiraceae</taxon>
        <taxon>Blautia</taxon>
    </lineage>
</organism>
<keyword evidence="2" id="KW-1185">Reference proteome</keyword>
<dbReference type="KEGG" id="blau:DQQ01_15325"/>
<accession>A0A2Z4UE07</accession>
<dbReference type="EMBL" id="CP030280">
    <property type="protein sequence ID" value="AWY99261.1"/>
    <property type="molecule type" value="Genomic_DNA"/>
</dbReference>
<dbReference type="OrthoDB" id="2112914at2"/>
<evidence type="ECO:0000313" key="1">
    <source>
        <dbReference type="EMBL" id="AWY99261.1"/>
    </source>
</evidence>
<dbReference type="AlphaFoldDB" id="A0A2Z4UE07"/>